<dbReference type="AlphaFoldDB" id="A0A2T4Q052"/>
<evidence type="ECO:0000313" key="2">
    <source>
        <dbReference type="Proteomes" id="UP000240717"/>
    </source>
</evidence>
<evidence type="ECO:0008006" key="3">
    <source>
        <dbReference type="Google" id="ProtNLM"/>
    </source>
</evidence>
<sequence length="208" mass="24896">MAKKIDKESLIGKTKGIYTLIENVSVTHSLFKCQKCGKTYKMNFYSWYHRGRQICKCMYKDTHHKLYGRYDKMLYRCYNSNSDNYQYYGGRGIKVCERWKNNFKNFLEDMQPTYFEGAELDRIDNDSDYSPSNCRWVTHSHNMHNRKNFKNKTNFPGIKKNKNGYVGRIQINKISYATKQYPTPEEAFEKLQLLKQRLYSEMNISKPL</sequence>
<organism evidence="1 2">
    <name type="scientific">Staphylococcus warneri</name>
    <dbReference type="NCBI Taxonomy" id="1292"/>
    <lineage>
        <taxon>Bacteria</taxon>
        <taxon>Bacillati</taxon>
        <taxon>Bacillota</taxon>
        <taxon>Bacilli</taxon>
        <taxon>Bacillales</taxon>
        <taxon>Staphylococcaceae</taxon>
        <taxon>Staphylococcus</taxon>
    </lineage>
</organism>
<reference evidence="1 2" key="1">
    <citation type="journal article" date="2016" name="Front. Microbiol.">
        <title>Comprehensive Phylogenetic Analysis of Bovine Non-aureus Staphylococci Species Based on Whole-Genome Sequencing.</title>
        <authorList>
            <person name="Naushad S."/>
            <person name="Barkema H.W."/>
            <person name="Luby C."/>
            <person name="Condas L.A."/>
            <person name="Nobrega D.B."/>
            <person name="Carson D.A."/>
            <person name="De Buck J."/>
        </authorList>
    </citation>
    <scope>NUCLEOTIDE SEQUENCE [LARGE SCALE GENOMIC DNA]</scope>
    <source>
        <strain evidence="1 2">SNUC 2993</strain>
    </source>
</reference>
<proteinExistence type="predicted"/>
<comment type="caution">
    <text evidence="1">The sequence shown here is derived from an EMBL/GenBank/DDBJ whole genome shotgun (WGS) entry which is preliminary data.</text>
</comment>
<evidence type="ECO:0000313" key="1">
    <source>
        <dbReference type="EMBL" id="PTI50907.1"/>
    </source>
</evidence>
<protein>
    <recommendedName>
        <fullName evidence="3">AP2 domain-containing protein</fullName>
    </recommendedName>
</protein>
<gene>
    <name evidence="1" type="ORF">BU085_07190</name>
</gene>
<dbReference type="EMBL" id="PZEV01000020">
    <property type="protein sequence ID" value="PTI50907.1"/>
    <property type="molecule type" value="Genomic_DNA"/>
</dbReference>
<dbReference type="RefSeq" id="WP_107532899.1">
    <property type="nucleotide sequence ID" value="NZ_PZEV01000020.1"/>
</dbReference>
<dbReference type="Proteomes" id="UP000240717">
    <property type="component" value="Unassembled WGS sequence"/>
</dbReference>
<accession>A0A2T4Q052</accession>
<name>A0A2T4Q052_STAWA</name>